<reference evidence="2 3" key="1">
    <citation type="submission" date="2015-07" db="EMBL/GenBank/DDBJ databases">
        <authorList>
            <person name="Noorani M."/>
        </authorList>
    </citation>
    <scope>NUCLEOTIDE SEQUENCE [LARGE SCALE GENOMIC DNA]</scope>
    <source>
        <strain evidence="2">BBA 69670</strain>
    </source>
</reference>
<feature type="region of interest" description="Disordered" evidence="1">
    <location>
        <begin position="1"/>
        <end position="23"/>
    </location>
</feature>
<protein>
    <submittedName>
        <fullName evidence="2">Uncharacterized protein</fullName>
    </submittedName>
</protein>
<feature type="compositionally biased region" description="Polar residues" evidence="1">
    <location>
        <begin position="14"/>
        <end position="23"/>
    </location>
</feature>
<dbReference type="AlphaFoldDB" id="A0A0K6FSY3"/>
<dbReference type="Proteomes" id="UP000044841">
    <property type="component" value="Unassembled WGS sequence"/>
</dbReference>
<organism evidence="2 3">
    <name type="scientific">Rhizoctonia solani</name>
    <dbReference type="NCBI Taxonomy" id="456999"/>
    <lineage>
        <taxon>Eukaryota</taxon>
        <taxon>Fungi</taxon>
        <taxon>Dikarya</taxon>
        <taxon>Basidiomycota</taxon>
        <taxon>Agaricomycotina</taxon>
        <taxon>Agaricomycetes</taxon>
        <taxon>Cantharellales</taxon>
        <taxon>Ceratobasidiaceae</taxon>
        <taxon>Rhizoctonia</taxon>
    </lineage>
</organism>
<dbReference type="EMBL" id="CYGV01000769">
    <property type="protein sequence ID" value="CUA69336.1"/>
    <property type="molecule type" value="Genomic_DNA"/>
</dbReference>
<sequence>MVKALGYEPKLPEPTTSNGTTSGMATTAAYVSKFLSNYPFPDTYTALEWPCFQDITAKDISLENVKVLFDTHREQVKKHTETWRRKIECGLTHRVLLDEGLPPLSDMVEVNGSTESTVSLSPLTQLLLRADIIFTTNKDAAYDEKLYHYPLFIPTKDTFWSYGWPQTIGVSQWGHSE</sequence>
<name>A0A0K6FSY3_9AGAM</name>
<proteinExistence type="predicted"/>
<evidence type="ECO:0000313" key="2">
    <source>
        <dbReference type="EMBL" id="CUA69336.1"/>
    </source>
</evidence>
<gene>
    <name evidence="2" type="ORF">RSOLAG22IIIB_14001</name>
</gene>
<accession>A0A0K6FSY3</accession>
<evidence type="ECO:0000256" key="1">
    <source>
        <dbReference type="SAM" id="MobiDB-lite"/>
    </source>
</evidence>
<keyword evidence="3" id="KW-1185">Reference proteome</keyword>
<evidence type="ECO:0000313" key="3">
    <source>
        <dbReference type="Proteomes" id="UP000044841"/>
    </source>
</evidence>